<evidence type="ECO:0000256" key="2">
    <source>
        <dbReference type="ARBA" id="ARBA00022741"/>
    </source>
</evidence>
<evidence type="ECO:0000313" key="4">
    <source>
        <dbReference type="EMBL" id="EQD62441.1"/>
    </source>
</evidence>
<dbReference type="InterPro" id="IPR014746">
    <property type="entry name" value="Gln_synth/guanido_kin_cat_dom"/>
</dbReference>
<dbReference type="GO" id="GO:0006750">
    <property type="term" value="P:glutathione biosynthetic process"/>
    <property type="evidence" value="ECO:0007669"/>
    <property type="project" value="InterPro"/>
</dbReference>
<proteinExistence type="predicted"/>
<organism evidence="4">
    <name type="scientific">mine drainage metagenome</name>
    <dbReference type="NCBI Taxonomy" id="410659"/>
    <lineage>
        <taxon>unclassified sequences</taxon>
        <taxon>metagenomes</taxon>
        <taxon>ecological metagenomes</taxon>
    </lineage>
</organism>
<name>T1APC7_9ZZZZ</name>
<keyword evidence="3" id="KW-0067">ATP-binding</keyword>
<keyword evidence="2" id="KW-0547">Nucleotide-binding</keyword>
<evidence type="ECO:0000256" key="3">
    <source>
        <dbReference type="ARBA" id="ARBA00022840"/>
    </source>
</evidence>
<gene>
    <name evidence="4" type="ORF">B1B_07252</name>
</gene>
<comment type="caution">
    <text evidence="4">The sequence shown here is derived from an EMBL/GenBank/DDBJ whole genome shotgun (WGS) entry which is preliminary data.</text>
</comment>
<dbReference type="GO" id="GO:0004357">
    <property type="term" value="F:glutamate-cysteine ligase activity"/>
    <property type="evidence" value="ECO:0007669"/>
    <property type="project" value="InterPro"/>
</dbReference>
<dbReference type="InterPro" id="IPR035434">
    <property type="entry name" value="GCL_bact_plant"/>
</dbReference>
<dbReference type="AlphaFoldDB" id="T1APC7"/>
<protein>
    <submittedName>
        <fullName evidence="4">Glutamate-cysteine ligase</fullName>
    </submittedName>
</protein>
<sequence length="80" mass="9086">MKLPLRKATVRELALQALQIARAGLQRRARLNSNGADEAHFVEPLIEFALANQTPAERKLEIFHGAWRGSVDPLFREFAY</sequence>
<keyword evidence="1 4" id="KW-0436">Ligase</keyword>
<dbReference type="EMBL" id="AUZY01004615">
    <property type="protein sequence ID" value="EQD62441.1"/>
    <property type="molecule type" value="Genomic_DNA"/>
</dbReference>
<reference evidence="4" key="1">
    <citation type="submission" date="2013-08" db="EMBL/GenBank/DDBJ databases">
        <authorList>
            <person name="Mendez C."/>
            <person name="Richter M."/>
            <person name="Ferrer M."/>
            <person name="Sanchez J."/>
        </authorList>
    </citation>
    <scope>NUCLEOTIDE SEQUENCE</scope>
</reference>
<dbReference type="Gene3D" id="3.30.590.20">
    <property type="match status" value="1"/>
</dbReference>
<reference evidence="4" key="2">
    <citation type="journal article" date="2014" name="ISME J.">
        <title>Microbial stratification in low pH oxic and suboxic macroscopic growths along an acid mine drainage.</title>
        <authorList>
            <person name="Mendez-Garcia C."/>
            <person name="Mesa V."/>
            <person name="Sprenger R.R."/>
            <person name="Richter M."/>
            <person name="Diez M.S."/>
            <person name="Solano J."/>
            <person name="Bargiela R."/>
            <person name="Golyshina O.V."/>
            <person name="Manteca A."/>
            <person name="Ramos J.L."/>
            <person name="Gallego J.R."/>
            <person name="Llorente I."/>
            <person name="Martins Dos Santos V.A."/>
            <person name="Jensen O.N."/>
            <person name="Pelaez A.I."/>
            <person name="Sanchez J."/>
            <person name="Ferrer M."/>
        </authorList>
    </citation>
    <scope>NUCLEOTIDE SEQUENCE</scope>
</reference>
<dbReference type="PANTHER" id="PTHR34378:SF1">
    <property type="entry name" value="GLUTAMATE--CYSTEINE LIGASE, CHLOROPLASTIC"/>
    <property type="match status" value="1"/>
</dbReference>
<dbReference type="SUPFAM" id="SSF55931">
    <property type="entry name" value="Glutamine synthetase/guanido kinase"/>
    <property type="match status" value="1"/>
</dbReference>
<evidence type="ECO:0000256" key="1">
    <source>
        <dbReference type="ARBA" id="ARBA00022598"/>
    </source>
</evidence>
<dbReference type="GO" id="GO:0005524">
    <property type="term" value="F:ATP binding"/>
    <property type="evidence" value="ECO:0007669"/>
    <property type="project" value="UniProtKB-KW"/>
</dbReference>
<dbReference type="PANTHER" id="PTHR34378">
    <property type="entry name" value="GLUTAMATE--CYSTEINE LIGASE, CHLOROPLASTIC"/>
    <property type="match status" value="1"/>
</dbReference>
<accession>T1APC7</accession>